<evidence type="ECO:0000313" key="4">
    <source>
        <dbReference type="Proteomes" id="UP001231701"/>
    </source>
</evidence>
<dbReference type="GeneID" id="90947402"/>
<evidence type="ECO:0000313" key="3">
    <source>
        <dbReference type="EMBL" id="WMC90907.1"/>
    </source>
</evidence>
<dbReference type="InterPro" id="IPR036291">
    <property type="entry name" value="NAD(P)-bd_dom_sf"/>
</dbReference>
<name>A0AAX3ZVC8_STRRO</name>
<proteinExistence type="predicted"/>
<dbReference type="PANTHER" id="PTHR43162">
    <property type="match status" value="1"/>
</dbReference>
<evidence type="ECO:0000259" key="1">
    <source>
        <dbReference type="Pfam" id="PF13460"/>
    </source>
</evidence>
<dbReference type="EMBL" id="CP121271">
    <property type="protein sequence ID" value="WMC90907.1"/>
    <property type="molecule type" value="Genomic_DNA"/>
</dbReference>
<dbReference type="InterPro" id="IPR051604">
    <property type="entry name" value="Ergot_Alk_Oxidoreductase"/>
</dbReference>
<dbReference type="PANTHER" id="PTHR43162:SF1">
    <property type="entry name" value="PRESTALK A DIFFERENTIATION PROTEIN A"/>
    <property type="match status" value="1"/>
</dbReference>
<dbReference type="EMBL" id="CP121271">
    <property type="protein sequence ID" value="WMC90565.1"/>
    <property type="molecule type" value="Genomic_DNA"/>
</dbReference>
<sequence>MVLVTGGSGTVGGEVVRRLPAGVEVRVLARDPARVAAGGRVRVVRGDYGDAASLRAALRGVRRAFLVTTVVGGDQDACFVRAAADAGVEHVVKLSAAAVEDAGADDLITRWQRESEELLRSSGLAWTLLRPRSFMSNSLGWAAEVRAEGVVRELFGASLNACVDPGDVAEVAVRALTGPGHAGRAYVLTGPEAVSAVQRTARLSCVLGRPLRFEELGWEEARARWGRRYPPAVVEALLRSAVRQREGAKAGVDGTFARLVGRPARSFGQWAADHVAGFSGR</sequence>
<dbReference type="Gene3D" id="3.40.50.720">
    <property type="entry name" value="NAD(P)-binding Rossmann-like Domain"/>
    <property type="match status" value="1"/>
</dbReference>
<gene>
    <name evidence="2" type="ORF">P7W03_00315</name>
    <name evidence="3" type="ORF">P7W03_35225</name>
</gene>
<accession>A0AAX3ZVC8</accession>
<protein>
    <submittedName>
        <fullName evidence="3">NAD(P)H-binding protein</fullName>
    </submittedName>
</protein>
<dbReference type="SUPFAM" id="SSF51735">
    <property type="entry name" value="NAD(P)-binding Rossmann-fold domains"/>
    <property type="match status" value="1"/>
</dbReference>
<dbReference type="InterPro" id="IPR016040">
    <property type="entry name" value="NAD(P)-bd_dom"/>
</dbReference>
<dbReference type="RefSeq" id="WP_137962068.1">
    <property type="nucleotide sequence ID" value="NZ_CP121271.1"/>
</dbReference>
<dbReference type="Gene3D" id="3.90.25.10">
    <property type="entry name" value="UDP-galactose 4-epimerase, domain 1"/>
    <property type="match status" value="1"/>
</dbReference>
<organism evidence="3 4">
    <name type="scientific">Streptomyces rochei</name>
    <name type="common">Streptomyces parvullus</name>
    <dbReference type="NCBI Taxonomy" id="1928"/>
    <lineage>
        <taxon>Bacteria</taxon>
        <taxon>Bacillati</taxon>
        <taxon>Actinomycetota</taxon>
        <taxon>Actinomycetes</taxon>
        <taxon>Kitasatosporales</taxon>
        <taxon>Streptomycetaceae</taxon>
        <taxon>Streptomyces</taxon>
        <taxon>Streptomyces rochei group</taxon>
    </lineage>
</organism>
<dbReference type="AlphaFoldDB" id="A0AAX3ZVC8"/>
<dbReference type="Pfam" id="PF13460">
    <property type="entry name" value="NAD_binding_10"/>
    <property type="match status" value="1"/>
</dbReference>
<dbReference type="Proteomes" id="UP001231701">
    <property type="component" value="Chromosome"/>
</dbReference>
<feature type="domain" description="NAD(P)-binding" evidence="1">
    <location>
        <begin position="6"/>
        <end position="177"/>
    </location>
</feature>
<reference evidence="3" key="1">
    <citation type="submission" date="2023-03" db="EMBL/GenBank/DDBJ databases">
        <title>Borrelidin-producing and root-colonizing Streptomyces rochei is a potent biopesticide for soil-borne oomycete-caused plant diseases.</title>
        <authorList>
            <person name="Zhou D."/>
            <person name="Wang X."/>
            <person name="Navarro-Munoz J.C."/>
            <person name="Li W."/>
            <person name="Li J."/>
            <person name="Jiu M."/>
            <person name="Deng S."/>
            <person name="Ye Y."/>
            <person name="Daly P."/>
            <person name="Wei L."/>
        </authorList>
    </citation>
    <scope>NUCLEOTIDE SEQUENCE</scope>
    <source>
        <strain evidence="3">JK1</strain>
    </source>
</reference>
<evidence type="ECO:0000313" key="2">
    <source>
        <dbReference type="EMBL" id="WMC90565.1"/>
    </source>
</evidence>